<gene>
    <name evidence="3" type="ORF">D5366_01625</name>
</gene>
<reference evidence="3 4" key="1">
    <citation type="submission" date="2018-09" db="EMBL/GenBank/DDBJ databases">
        <title>The complete genome sequence of Neokomagataea tanensis NBRC 106556(T).</title>
        <authorList>
            <person name="Chua K.-O."/>
            <person name="See-Too W.-S."/>
            <person name="Hong K.-W."/>
            <person name="Yin W.-F."/>
            <person name="Chan K.-G."/>
        </authorList>
    </citation>
    <scope>NUCLEOTIDE SEQUENCE [LARGE SCALE GENOMIC DNA]</scope>
    <source>
        <strain evidence="4">AH13 \ NBRC 106556</strain>
    </source>
</reference>
<keyword evidence="2" id="KW-0812">Transmembrane</keyword>
<dbReference type="OrthoDB" id="9769144at2"/>
<organism evidence="3 4">
    <name type="scientific">Neokomagataea tanensis</name>
    <dbReference type="NCBI Taxonomy" id="661191"/>
    <lineage>
        <taxon>Bacteria</taxon>
        <taxon>Pseudomonadati</taxon>
        <taxon>Pseudomonadota</taxon>
        <taxon>Alphaproteobacteria</taxon>
        <taxon>Acetobacterales</taxon>
        <taxon>Acetobacteraceae</taxon>
        <taxon>Neokomagataea</taxon>
    </lineage>
</organism>
<dbReference type="Proteomes" id="UP000317214">
    <property type="component" value="Chromosome"/>
</dbReference>
<dbReference type="PANTHER" id="PTHR37947:SF1">
    <property type="entry name" value="BLL2462 PROTEIN"/>
    <property type="match status" value="1"/>
</dbReference>
<protein>
    <submittedName>
        <fullName evidence="3">VWA domain-containing protein</fullName>
    </submittedName>
</protein>
<dbReference type="EMBL" id="CP032485">
    <property type="protein sequence ID" value="QDH24171.1"/>
    <property type="molecule type" value="Genomic_DNA"/>
</dbReference>
<dbReference type="RefSeq" id="WP_141492011.1">
    <property type="nucleotide sequence ID" value="NZ_CP032485.1"/>
</dbReference>
<evidence type="ECO:0000313" key="4">
    <source>
        <dbReference type="Proteomes" id="UP000317214"/>
    </source>
</evidence>
<dbReference type="InterPro" id="IPR029062">
    <property type="entry name" value="Class_I_gatase-like"/>
</dbReference>
<keyword evidence="2" id="KW-0472">Membrane</keyword>
<evidence type="ECO:0000313" key="3">
    <source>
        <dbReference type="EMBL" id="QDH24171.1"/>
    </source>
</evidence>
<accession>A0A4Y6V6E3</accession>
<name>A0A4Y6V6E3_9PROT</name>
<feature type="region of interest" description="Disordered" evidence="1">
    <location>
        <begin position="212"/>
        <end position="231"/>
    </location>
</feature>
<keyword evidence="2" id="KW-1133">Transmembrane helix</keyword>
<keyword evidence="4" id="KW-1185">Reference proteome</keyword>
<evidence type="ECO:0000256" key="2">
    <source>
        <dbReference type="SAM" id="Phobius"/>
    </source>
</evidence>
<proteinExistence type="predicted"/>
<dbReference type="PANTHER" id="PTHR37947">
    <property type="entry name" value="BLL2462 PROTEIN"/>
    <property type="match status" value="1"/>
</dbReference>
<dbReference type="AlphaFoldDB" id="A0A4Y6V6E3"/>
<evidence type="ECO:0000256" key="1">
    <source>
        <dbReference type="SAM" id="MobiDB-lite"/>
    </source>
</evidence>
<dbReference type="Gene3D" id="3.40.50.880">
    <property type="match status" value="1"/>
</dbReference>
<sequence>MSFTFAPLLPSALLIALAAITACLVLWGIIGKLPGMFWRGLALALLILWMAGPQTLHLTPNPVQEDALLIVDHSPSMQVNQRQNLAEQAALHLQSDATKLHNLTLHRIDVSSDGHQGTRLFNALQQADIPSGHFSGAIFVTDGMNHDTPPTLPERFKDEHGKPLPLHLLLTAKREETDRRLRVLSAPPFAIIGQNATIRVQIDDLGTSSHNTPTTLTIRTGDTPPSTQTLQTGTPQEITLPIQHAGETLISLSTPSLAGEASTLNNSAVIRIRGVRDRLRVLLVSGIPNQSERVWRRLLKADPSVDLVHFTILRSPSSDDNTPLSDLALIPFPIRELFQDKINSFDLIILDSFSNTNILPERYLTNIANYVRHGGGLLVTAGPEFVHTGTLQDSPLSQILPAHVPDDAVIIGSFKATLAPLGHLHPVTDGLNPNWGPWYRALRADTTHGEDLMNGPDGTPLLLLDHVDQGRVALLLSDQLWLWSRNEGGGGPQAELLRRLAHWLMKEPDLEENRLTAAIDNGTLNVERHAVGTTNIAPQALVTAPDGQITPLPLTEENHVWRGHMPVSGNGIWTIHQDGLTAFASPTHDETLELQDLRATAQMIGPLAQASGGAIAWLAQDGTPTLNITTGQEYESGSKIISLPQRTDTNIESAEHRSIFPGWAVLPLFLLCLALGWWREGR</sequence>
<dbReference type="SUPFAM" id="SSF52317">
    <property type="entry name" value="Class I glutamine amidotransferase-like"/>
    <property type="match status" value="1"/>
</dbReference>
<feature type="transmembrane region" description="Helical" evidence="2">
    <location>
        <begin position="660"/>
        <end position="678"/>
    </location>
</feature>
<dbReference type="KEGG" id="ntn:D5366_01625"/>
<feature type="transmembrane region" description="Helical" evidence="2">
    <location>
        <begin position="12"/>
        <end position="30"/>
    </location>
</feature>